<comment type="subcellular location">
    <subcellularLocation>
        <location evidence="1">Nucleus</location>
    </subcellularLocation>
</comment>
<evidence type="ECO:0000313" key="7">
    <source>
        <dbReference type="Proteomes" id="UP000076078"/>
    </source>
</evidence>
<dbReference type="Pfam" id="PF23459">
    <property type="entry name" value="S1_RRP5"/>
    <property type="match status" value="1"/>
</dbReference>
<feature type="region of interest" description="Disordered" evidence="4">
    <location>
        <begin position="729"/>
        <end position="773"/>
    </location>
</feature>
<dbReference type="FunFam" id="2.40.50.140:FF:000103">
    <property type="entry name" value="protein RRP5 homolog"/>
    <property type="match status" value="2"/>
</dbReference>
<dbReference type="PROSITE" id="PS50126">
    <property type="entry name" value="S1"/>
    <property type="match status" value="4"/>
</dbReference>
<feature type="compositionally biased region" description="Basic and acidic residues" evidence="4">
    <location>
        <begin position="13"/>
        <end position="22"/>
    </location>
</feature>
<evidence type="ECO:0000256" key="4">
    <source>
        <dbReference type="SAM" id="MobiDB-lite"/>
    </source>
</evidence>
<dbReference type="GO" id="GO:0003723">
    <property type="term" value="F:RNA binding"/>
    <property type="evidence" value="ECO:0007669"/>
    <property type="project" value="TreeGrafter"/>
</dbReference>
<dbReference type="CDD" id="cd05693">
    <property type="entry name" value="S1_Rrp5_repeat_hs1_sc1"/>
    <property type="match status" value="1"/>
</dbReference>
<dbReference type="OrthoDB" id="412781at2759"/>
<dbReference type="GO" id="GO:0006364">
    <property type="term" value="P:rRNA processing"/>
    <property type="evidence" value="ECO:0007669"/>
    <property type="project" value="InterPro"/>
</dbReference>
<dbReference type="AlphaFoldDB" id="A0A152A1R3"/>
<sequence>MTDFVRGKVSLSKKLEDEENKNQESLVSTKRIQPKRKSEQISNGKGKGKSGSSDKKHKKDGEEDEDLFSSAYNSLKNIKKKKEVSRIQHLNPQQLKDFMEDPSTEFTEKEEIDAKKMLPFLKKNIPSEARRLFKKDLYSGITVLASFESVSEMDITVGLPFGLKGYIKFNEVSDQFTQWIKEVVEQEERKSQGRGKEISSFRRLKVISDQLRKMFYKGQLLKCSVVGLTPNKNAEGLHCTLRPEIINNDQQFDNFCDGMTIQGVIESKEDKGYLISFGKEKDFKGFLEYSETAYYYPGQTSEDPNTLYIGQPLELYIREINKETKTLQLSVSHSLVSRALCKSSEFVTMDSIKAGMLVETKILKVLPNGVHLGFLDFFSGDIHTMHLEKSLETYRENQNLKARIIFVDQTHKKIGLSCLGHILGFKPYPFGLTKPGDVFQSSHVSLDRVEPLEMFFQLPLKSEQKIEMAKLRGYMHLTEAEIKADTLTSIYKVKESTSFDKPVRVKSLNLLEGCALLTSQSRSLSQKYFSYYDLSAGQIVQGQVTIVRDDSLEVQLAIGIVGVVPKNNMAELMISDPKKMFKEGQQVKCRVLSVDPENRRLSLTLKKSIIASNYPLLLTMDQVETGILSHGVITKVTDHQVFVSFYNQVFGIIKAKELSKTKLDSVKRNFKIGQVVLCKVLAKNHPALELSLIISDEDITVFNNLLAIRKEKEEKALQFELEKQKQFENLINNNNKNNKNNKMDVDEEESEEEESESENNEEDEDEEEEESDE</sequence>
<feature type="region of interest" description="Disordered" evidence="4">
    <location>
        <begin position="1"/>
        <end position="66"/>
    </location>
</feature>
<dbReference type="GO" id="GO:0032040">
    <property type="term" value="C:small-subunit processome"/>
    <property type="evidence" value="ECO:0007669"/>
    <property type="project" value="TreeGrafter"/>
</dbReference>
<dbReference type="InterPro" id="IPR012340">
    <property type="entry name" value="NA-bd_OB-fold"/>
</dbReference>
<dbReference type="PANTHER" id="PTHR23270">
    <property type="entry name" value="PROGRAMMED CELL DEATH PROTEIN 11 PRE-RRNA PROCESSING PROTEIN RRP5"/>
    <property type="match status" value="1"/>
</dbReference>
<evidence type="ECO:0000259" key="5">
    <source>
        <dbReference type="PROSITE" id="PS50126"/>
    </source>
</evidence>
<feature type="domain" description="S1 motif" evidence="5">
    <location>
        <begin position="355"/>
        <end position="419"/>
    </location>
</feature>
<keyword evidence="3" id="KW-0539">Nucleus</keyword>
<dbReference type="InParanoid" id="A0A152A1R3"/>
<evidence type="ECO:0000313" key="6">
    <source>
        <dbReference type="EMBL" id="KYR00193.1"/>
    </source>
</evidence>
<reference evidence="6 7" key="1">
    <citation type="submission" date="2015-12" db="EMBL/GenBank/DDBJ databases">
        <title>Dictyostelia acquired genes for synthesis and detection of signals that induce cell-type specialization by lateral gene transfer from prokaryotes.</title>
        <authorList>
            <person name="Gloeckner G."/>
            <person name="Schaap P."/>
        </authorList>
    </citation>
    <scope>NUCLEOTIDE SEQUENCE [LARGE SCALE GENOMIC DNA]</scope>
    <source>
        <strain evidence="6 7">TK</strain>
    </source>
</reference>
<keyword evidence="2" id="KW-0677">Repeat</keyword>
<gene>
    <name evidence="6" type="ORF">DLAC_03350</name>
</gene>
<feature type="compositionally biased region" description="Acidic residues" evidence="4">
    <location>
        <begin position="745"/>
        <end position="773"/>
    </location>
</feature>
<accession>A0A152A1R3</accession>
<dbReference type="InterPro" id="IPR003029">
    <property type="entry name" value="S1_domain"/>
</dbReference>
<evidence type="ECO:0000256" key="3">
    <source>
        <dbReference type="ARBA" id="ARBA00023242"/>
    </source>
</evidence>
<proteinExistence type="predicted"/>
<dbReference type="Proteomes" id="UP000076078">
    <property type="component" value="Unassembled WGS sequence"/>
</dbReference>
<dbReference type="InterPro" id="IPR045209">
    <property type="entry name" value="Rrp5"/>
</dbReference>
<dbReference type="PANTHER" id="PTHR23270:SF10">
    <property type="entry name" value="PROTEIN RRP5 HOMOLOG"/>
    <property type="match status" value="1"/>
</dbReference>
<name>A0A152A1R3_TIELA</name>
<feature type="domain" description="S1 motif" evidence="5">
    <location>
        <begin position="626"/>
        <end position="693"/>
    </location>
</feature>
<dbReference type="InterPro" id="IPR048059">
    <property type="entry name" value="Rrp5_S1_rpt_hs1_sc1"/>
</dbReference>
<feature type="domain" description="S1 motif" evidence="5">
    <location>
        <begin position="258"/>
        <end position="332"/>
    </location>
</feature>
<protein>
    <recommendedName>
        <fullName evidence="5">S1 motif domain-containing protein</fullName>
    </recommendedName>
</protein>
<evidence type="ECO:0000256" key="2">
    <source>
        <dbReference type="ARBA" id="ARBA00022737"/>
    </source>
</evidence>
<organism evidence="6 7">
    <name type="scientific">Tieghemostelium lacteum</name>
    <name type="common">Slime mold</name>
    <name type="synonym">Dictyostelium lacteum</name>
    <dbReference type="NCBI Taxonomy" id="361077"/>
    <lineage>
        <taxon>Eukaryota</taxon>
        <taxon>Amoebozoa</taxon>
        <taxon>Evosea</taxon>
        <taxon>Eumycetozoa</taxon>
        <taxon>Dictyostelia</taxon>
        <taxon>Dictyosteliales</taxon>
        <taxon>Raperosteliaceae</taxon>
        <taxon>Tieghemostelium</taxon>
    </lineage>
</organism>
<dbReference type="Gene3D" id="2.40.50.140">
    <property type="entry name" value="Nucleic acid-binding proteins"/>
    <property type="match status" value="4"/>
</dbReference>
<keyword evidence="7" id="KW-1185">Reference proteome</keyword>
<dbReference type="EMBL" id="LODT01000016">
    <property type="protein sequence ID" value="KYR00193.1"/>
    <property type="molecule type" value="Genomic_DNA"/>
</dbReference>
<comment type="caution">
    <text evidence="6">The sequence shown here is derived from an EMBL/GenBank/DDBJ whole genome shotgun (WGS) entry which is preliminary data.</text>
</comment>
<dbReference type="SUPFAM" id="SSF50249">
    <property type="entry name" value="Nucleic acid-binding proteins"/>
    <property type="match status" value="4"/>
</dbReference>
<feature type="domain" description="S1 motif" evidence="5">
    <location>
        <begin position="537"/>
        <end position="606"/>
    </location>
</feature>
<dbReference type="SMART" id="SM00316">
    <property type="entry name" value="S1"/>
    <property type="match status" value="5"/>
</dbReference>
<dbReference type="InterPro" id="IPR057302">
    <property type="entry name" value="Rrp5_S1"/>
</dbReference>
<dbReference type="OMA" id="GYTVKCL"/>
<dbReference type="STRING" id="361077.A0A152A1R3"/>
<evidence type="ECO:0000256" key="1">
    <source>
        <dbReference type="ARBA" id="ARBA00004123"/>
    </source>
</evidence>
<dbReference type="Pfam" id="PF00575">
    <property type="entry name" value="S1"/>
    <property type="match status" value="2"/>
</dbReference>